<keyword evidence="1" id="KW-1133">Transmembrane helix</keyword>
<name>A0A7S2EKP8_TRICV</name>
<organism evidence="2">
    <name type="scientific">Trieres chinensis</name>
    <name type="common">Marine centric diatom</name>
    <name type="synonym">Odontella sinensis</name>
    <dbReference type="NCBI Taxonomy" id="1514140"/>
    <lineage>
        <taxon>Eukaryota</taxon>
        <taxon>Sar</taxon>
        <taxon>Stramenopiles</taxon>
        <taxon>Ochrophyta</taxon>
        <taxon>Bacillariophyta</taxon>
        <taxon>Mediophyceae</taxon>
        <taxon>Biddulphiophycidae</taxon>
        <taxon>Eupodiscales</taxon>
        <taxon>Parodontellaceae</taxon>
        <taxon>Trieres</taxon>
    </lineage>
</organism>
<accession>A0A7S2EKP8</accession>
<dbReference type="EMBL" id="HBGO01018937">
    <property type="protein sequence ID" value="CAD9340854.1"/>
    <property type="molecule type" value="Transcribed_RNA"/>
</dbReference>
<keyword evidence="1" id="KW-0472">Membrane</keyword>
<sequence length="266" mass="30749">MAMDTEEIVFRFLVLPVMVGLVSAAVGYTIQWKQEDFKKSQTNREHQMEKATEVSQTIINSCDKLFNRMKHEVWYLAWRRAVPKGNHTEELLEADKEAWKSYNETLREWRTNSICSETNLRTFFGDEYELNLFWEINTLFEGASIHLWNIYNSPKKGDVILATPGGFDTMSSIRDRDLDEKDQITSRNEFDAIFEEMGSKITTLAATMITEIETGYIGNLRGDKPPPKEVQQMMNEQKLGKHQKAHALLLRKSEQAGQIFQEVVGV</sequence>
<evidence type="ECO:0000256" key="1">
    <source>
        <dbReference type="SAM" id="Phobius"/>
    </source>
</evidence>
<proteinExistence type="predicted"/>
<gene>
    <name evidence="2" type="ORF">OSIN01602_LOCUS10863</name>
</gene>
<dbReference type="AlphaFoldDB" id="A0A7S2EKP8"/>
<reference evidence="2" key="1">
    <citation type="submission" date="2021-01" db="EMBL/GenBank/DDBJ databases">
        <authorList>
            <person name="Corre E."/>
            <person name="Pelletier E."/>
            <person name="Niang G."/>
            <person name="Scheremetjew M."/>
            <person name="Finn R."/>
            <person name="Kale V."/>
            <person name="Holt S."/>
            <person name="Cochrane G."/>
            <person name="Meng A."/>
            <person name="Brown T."/>
            <person name="Cohen L."/>
        </authorList>
    </citation>
    <scope>NUCLEOTIDE SEQUENCE</scope>
    <source>
        <strain evidence="2">Grunow 1884</strain>
    </source>
</reference>
<protein>
    <submittedName>
        <fullName evidence="2">Uncharacterized protein</fullName>
    </submittedName>
</protein>
<keyword evidence="1" id="KW-0812">Transmembrane</keyword>
<feature type="transmembrane region" description="Helical" evidence="1">
    <location>
        <begin position="12"/>
        <end position="30"/>
    </location>
</feature>
<evidence type="ECO:0000313" key="2">
    <source>
        <dbReference type="EMBL" id="CAD9340854.1"/>
    </source>
</evidence>